<keyword evidence="1" id="KW-0732">Signal</keyword>
<protein>
    <submittedName>
        <fullName evidence="2">Histidine phosphatase family protein</fullName>
    </submittedName>
</protein>
<feature type="signal peptide" evidence="1">
    <location>
        <begin position="1"/>
        <end position="23"/>
    </location>
</feature>
<evidence type="ECO:0000313" key="3">
    <source>
        <dbReference type="Proteomes" id="UP000266206"/>
    </source>
</evidence>
<evidence type="ECO:0000313" key="2">
    <source>
        <dbReference type="EMBL" id="RIY39899.1"/>
    </source>
</evidence>
<dbReference type="Proteomes" id="UP000266206">
    <property type="component" value="Unassembled WGS sequence"/>
</dbReference>
<comment type="caution">
    <text evidence="2">The sequence shown here is derived from an EMBL/GenBank/DDBJ whole genome shotgun (WGS) entry which is preliminary data.</text>
</comment>
<feature type="chain" id="PRO_5017476180" evidence="1">
    <location>
        <begin position="24"/>
        <end position="190"/>
    </location>
</feature>
<dbReference type="SUPFAM" id="SSF53254">
    <property type="entry name" value="Phosphoglycerate mutase-like"/>
    <property type="match status" value="1"/>
</dbReference>
<dbReference type="AlphaFoldDB" id="A0A3A1YRM2"/>
<dbReference type="InterPro" id="IPR029033">
    <property type="entry name" value="His_PPase_superfam"/>
</dbReference>
<sequence length="190" mass="20938">MHLFIAFCLTLLLSVFAALPAIAQSADKTHRALKDGQIVLIRHAYAPGGGDPDNFTLGQCATQRNLNETGRKQARQIGQWFRNQAIAVTQVLSSQWCRCMDTATLAFPSQVTEAPEFNSFFSNRQAEAMQTQRALARFAQWDGPGLMVVITHQVNITALTGIVPRSGEGIVIEYQNGAVQVVERLNFGFQ</sequence>
<proteinExistence type="predicted"/>
<dbReference type="CDD" id="cd07040">
    <property type="entry name" value="HP"/>
    <property type="match status" value="1"/>
</dbReference>
<dbReference type="Gene3D" id="3.40.50.1240">
    <property type="entry name" value="Phosphoglycerate mutase-like"/>
    <property type="match status" value="1"/>
</dbReference>
<dbReference type="EMBL" id="NQYH01000012">
    <property type="protein sequence ID" value="RIY39899.1"/>
    <property type="molecule type" value="Genomic_DNA"/>
</dbReference>
<organism evidence="2 3">
    <name type="scientific">Neopusillimonas maritima</name>
    <dbReference type="NCBI Taxonomy" id="2026239"/>
    <lineage>
        <taxon>Bacteria</taxon>
        <taxon>Pseudomonadati</taxon>
        <taxon>Pseudomonadota</taxon>
        <taxon>Betaproteobacteria</taxon>
        <taxon>Burkholderiales</taxon>
        <taxon>Alcaligenaceae</taxon>
        <taxon>Neopusillimonas</taxon>
    </lineage>
</organism>
<name>A0A3A1YRM2_9BURK</name>
<dbReference type="SMART" id="SM00855">
    <property type="entry name" value="PGAM"/>
    <property type="match status" value="1"/>
</dbReference>
<dbReference type="Pfam" id="PF00300">
    <property type="entry name" value="His_Phos_1"/>
    <property type="match status" value="1"/>
</dbReference>
<evidence type="ECO:0000256" key="1">
    <source>
        <dbReference type="SAM" id="SignalP"/>
    </source>
</evidence>
<accession>A0A3A1YRM2</accession>
<dbReference type="OrthoDB" id="8685508at2"/>
<dbReference type="InterPro" id="IPR013078">
    <property type="entry name" value="His_Pase_superF_clade-1"/>
</dbReference>
<reference evidence="2 3" key="1">
    <citation type="submission" date="2017-08" db="EMBL/GenBank/DDBJ databases">
        <title>Pusillimonas indicus sp. nov., a member of the family Alcaligenaceae isolated from surface seawater.</title>
        <authorList>
            <person name="Li J."/>
        </authorList>
    </citation>
    <scope>NUCLEOTIDE SEQUENCE [LARGE SCALE GENOMIC DNA]</scope>
    <source>
        <strain evidence="2 3">L52-1-41</strain>
    </source>
</reference>
<gene>
    <name evidence="2" type="ORF">CJP73_12500</name>
</gene>